<dbReference type="InterPro" id="IPR009459">
    <property type="entry name" value="MucBP_dom"/>
</dbReference>
<name>A0ABS8YII5_9BACL</name>
<dbReference type="InterPro" id="IPR051266">
    <property type="entry name" value="CLCR"/>
</dbReference>
<feature type="chain" id="PRO_5046190624" evidence="2">
    <location>
        <begin position="31"/>
        <end position="668"/>
    </location>
</feature>
<accession>A0ABS8YII5</accession>
<dbReference type="PANTHER" id="PTHR10579">
    <property type="entry name" value="CALCIUM-ACTIVATED CHLORIDE CHANNEL REGULATOR"/>
    <property type="match status" value="1"/>
</dbReference>
<proteinExistence type="predicted"/>
<comment type="caution">
    <text evidence="4">The sequence shown here is derived from an EMBL/GenBank/DDBJ whole genome shotgun (WGS) entry which is preliminary data.</text>
</comment>
<dbReference type="Pfam" id="PF06458">
    <property type="entry name" value="MucBP"/>
    <property type="match status" value="3"/>
</dbReference>
<evidence type="ECO:0000256" key="2">
    <source>
        <dbReference type="SAM" id="SignalP"/>
    </source>
</evidence>
<evidence type="ECO:0000313" key="5">
    <source>
        <dbReference type="Proteomes" id="UP001199916"/>
    </source>
</evidence>
<gene>
    <name evidence="4" type="ORF">LQV63_13235</name>
</gene>
<dbReference type="InterPro" id="IPR049319">
    <property type="entry name" value="GBS104-like_Ig"/>
</dbReference>
<feature type="signal peptide" evidence="2">
    <location>
        <begin position="1"/>
        <end position="30"/>
    </location>
</feature>
<dbReference type="Gene3D" id="3.40.50.410">
    <property type="entry name" value="von Willebrand factor, type A domain"/>
    <property type="match status" value="1"/>
</dbReference>
<dbReference type="InterPro" id="IPR036465">
    <property type="entry name" value="vWFA_dom_sf"/>
</dbReference>
<dbReference type="Gene3D" id="2.60.40.2110">
    <property type="match status" value="1"/>
</dbReference>
<dbReference type="EMBL" id="JAJNBZ010000009">
    <property type="protein sequence ID" value="MCE5170273.1"/>
    <property type="molecule type" value="Genomic_DNA"/>
</dbReference>
<evidence type="ECO:0000313" key="4">
    <source>
        <dbReference type="EMBL" id="MCE5170273.1"/>
    </source>
</evidence>
<keyword evidence="5" id="KW-1185">Reference proteome</keyword>
<dbReference type="Gene3D" id="3.10.20.320">
    <property type="entry name" value="Putative peptidoglycan bound protein (lpxtg motif)"/>
    <property type="match status" value="1"/>
</dbReference>
<dbReference type="SUPFAM" id="SSF53300">
    <property type="entry name" value="vWA-like"/>
    <property type="match status" value="1"/>
</dbReference>
<dbReference type="CDD" id="cd00198">
    <property type="entry name" value="vWFA"/>
    <property type="match status" value="1"/>
</dbReference>
<dbReference type="InterPro" id="IPR002035">
    <property type="entry name" value="VWF_A"/>
</dbReference>
<dbReference type="Pfam" id="PF21426">
    <property type="entry name" value="GBS104-like_Ig"/>
    <property type="match status" value="1"/>
</dbReference>
<sequence length="668" mass="72426">MKRRLRLAVTWLCMLSVFFGFMPNTLPSAAAAANSGDLIWPNPGAVKLTKSAEPTGTKGEWEITLTAEGKNLKSGGSDVVLVIDKSGSMNDKQRMTKARDAANKFVDNLLVKDSTTRIAVVTFNKAYQEVSGFKGADQKDALKQAIQGIKADGGTNIQAGLLRARTLLERSNAQNKVVVLLSDGEPTYSYKASTAANHTWPGGKYNFILSNFNYNNVIGSGSSYGLGRYEYGLDYDWWNGYKWNISDNGIGTISEARHVIDSGVNIYSIGLDVGSNSNATYVLTNSQNKGYYSSNSSELEKIFAELASKIAFAAENAQVTDPMGDMFDLKMKGDSLSEEDYKASQGTVTWNSATETFTWNVGNIVEGTPATLTYKVVMDQSKNPDPNGLYPTNGKTTMNYTDANSQHTAKDFEVPEVSFGKGSILVKGYKVNAEGTPVNADGEVVERPDLAEELYSDYFKVNGDKALDIGQSYSVPAPSVDNYHLKVGTNPTNVDLTLSKPSQIIWFGFTDAPSKLTIVHQAGDKVFESSEVDKAPGESVDVGSKTFPGYHFTDVVVSEGSGLNVSDGRVTGVMPGKNVTITFNYAASEQSVTVKYYKEGTTEEVHPSKSVSGKTGDTVKLVAEKVAGYSAMAPSEVDYKFTVEGKQEHIFYYTAGEQSVTVKYVDRE</sequence>
<dbReference type="Pfam" id="PF00092">
    <property type="entry name" value="VWA"/>
    <property type="match status" value="1"/>
</dbReference>
<dbReference type="PANTHER" id="PTHR10579:SF43">
    <property type="entry name" value="ZINC FINGER (C3HC4-TYPE RING FINGER) FAMILY PROTEIN"/>
    <property type="match status" value="1"/>
</dbReference>
<feature type="non-terminal residue" evidence="4">
    <location>
        <position position="668"/>
    </location>
</feature>
<dbReference type="Proteomes" id="UP001199916">
    <property type="component" value="Unassembled WGS sequence"/>
</dbReference>
<organism evidence="4 5">
    <name type="scientific">Paenibacillus profundus</name>
    <dbReference type="NCBI Taxonomy" id="1173085"/>
    <lineage>
        <taxon>Bacteria</taxon>
        <taxon>Bacillati</taxon>
        <taxon>Bacillota</taxon>
        <taxon>Bacilli</taxon>
        <taxon>Bacillales</taxon>
        <taxon>Paenibacillaceae</taxon>
        <taxon>Paenibacillus</taxon>
    </lineage>
</organism>
<evidence type="ECO:0000259" key="3">
    <source>
        <dbReference type="PROSITE" id="PS50234"/>
    </source>
</evidence>
<feature type="domain" description="VWFA" evidence="3">
    <location>
        <begin position="78"/>
        <end position="306"/>
    </location>
</feature>
<protein>
    <submittedName>
        <fullName evidence="4">VWA domain-containing protein</fullName>
    </submittedName>
</protein>
<evidence type="ECO:0000256" key="1">
    <source>
        <dbReference type="ARBA" id="ARBA00022737"/>
    </source>
</evidence>
<dbReference type="SMART" id="SM00327">
    <property type="entry name" value="VWA"/>
    <property type="match status" value="1"/>
</dbReference>
<dbReference type="RefSeq" id="WP_233697047.1">
    <property type="nucleotide sequence ID" value="NZ_JAJNBZ010000009.1"/>
</dbReference>
<keyword evidence="1" id="KW-0677">Repeat</keyword>
<reference evidence="4 5" key="1">
    <citation type="submission" date="2021-11" db="EMBL/GenBank/DDBJ databases">
        <title>Draft genome sequence of Paenibacillus profundus YoMME, a new Gram-positive bacteria with exoelectrogenic properties.</title>
        <authorList>
            <person name="Hubenova Y."/>
            <person name="Hubenova E."/>
            <person name="Manasiev Y."/>
            <person name="Peykov S."/>
            <person name="Mitov M."/>
        </authorList>
    </citation>
    <scope>NUCLEOTIDE SEQUENCE [LARGE SCALE GENOMIC DNA]</scope>
    <source>
        <strain evidence="4 5">YoMME</strain>
    </source>
</reference>
<dbReference type="PROSITE" id="PS50234">
    <property type="entry name" value="VWFA"/>
    <property type="match status" value="1"/>
</dbReference>
<keyword evidence="2" id="KW-0732">Signal</keyword>